<accession>A0A939PKA3</accession>
<dbReference type="SUPFAM" id="SSF55729">
    <property type="entry name" value="Acyl-CoA N-acyltransferases (Nat)"/>
    <property type="match status" value="1"/>
</dbReference>
<gene>
    <name evidence="2" type="ORF">J4573_31500</name>
</gene>
<evidence type="ECO:0000313" key="2">
    <source>
        <dbReference type="EMBL" id="MBO2451653.1"/>
    </source>
</evidence>
<keyword evidence="3" id="KW-1185">Reference proteome</keyword>
<reference evidence="2" key="1">
    <citation type="submission" date="2021-03" db="EMBL/GenBank/DDBJ databases">
        <authorList>
            <person name="Kanchanasin P."/>
            <person name="Saeng-In P."/>
            <person name="Phongsopitanun W."/>
            <person name="Yuki M."/>
            <person name="Kudo T."/>
            <person name="Ohkuma M."/>
            <person name="Tanasupawat S."/>
        </authorList>
    </citation>
    <scope>NUCLEOTIDE SEQUENCE</scope>
    <source>
        <strain evidence="2">GKU 128</strain>
    </source>
</reference>
<dbReference type="EMBL" id="JAGEOJ010000013">
    <property type="protein sequence ID" value="MBO2451653.1"/>
    <property type="molecule type" value="Genomic_DNA"/>
</dbReference>
<dbReference type="AlphaFoldDB" id="A0A939PKA3"/>
<sequence length="184" mass="20252">MTYSITRHTSDEAIAMEGELTELYVKTYAEPPYNGGGVYTEDGFHTRNQRQFRSPGFSLITARSSEGDLVGFAFGFTMGPGRWWGGATEPDGPVMGQDKFALIELVVDAAHRGQGLGRRMHDEILANRPERYSTLCAHPGAQPARDAYDRWGWVKAGTVGLADDQADVMVLDLKKDGRQPVEIA</sequence>
<dbReference type="InterPro" id="IPR016181">
    <property type="entry name" value="Acyl_CoA_acyltransferase"/>
</dbReference>
<dbReference type="CDD" id="cd04301">
    <property type="entry name" value="NAT_SF"/>
    <property type="match status" value="1"/>
</dbReference>
<dbReference type="PROSITE" id="PS51186">
    <property type="entry name" value="GNAT"/>
    <property type="match status" value="1"/>
</dbReference>
<dbReference type="Pfam" id="PF00583">
    <property type="entry name" value="Acetyltransf_1"/>
    <property type="match status" value="1"/>
</dbReference>
<organism evidence="2 3">
    <name type="scientific">Actinomadura barringtoniae</name>
    <dbReference type="NCBI Taxonomy" id="1427535"/>
    <lineage>
        <taxon>Bacteria</taxon>
        <taxon>Bacillati</taxon>
        <taxon>Actinomycetota</taxon>
        <taxon>Actinomycetes</taxon>
        <taxon>Streptosporangiales</taxon>
        <taxon>Thermomonosporaceae</taxon>
        <taxon>Actinomadura</taxon>
    </lineage>
</organism>
<dbReference type="InterPro" id="IPR000182">
    <property type="entry name" value="GNAT_dom"/>
</dbReference>
<comment type="caution">
    <text evidence="2">The sequence shown here is derived from an EMBL/GenBank/DDBJ whole genome shotgun (WGS) entry which is preliminary data.</text>
</comment>
<evidence type="ECO:0000313" key="3">
    <source>
        <dbReference type="Proteomes" id="UP000669179"/>
    </source>
</evidence>
<feature type="domain" description="N-acetyltransferase" evidence="1">
    <location>
        <begin position="1"/>
        <end position="174"/>
    </location>
</feature>
<protein>
    <submittedName>
        <fullName evidence="2">GNAT family N-acetyltransferase</fullName>
    </submittedName>
</protein>
<name>A0A939PKA3_9ACTN</name>
<evidence type="ECO:0000259" key="1">
    <source>
        <dbReference type="PROSITE" id="PS51186"/>
    </source>
</evidence>
<dbReference type="Proteomes" id="UP000669179">
    <property type="component" value="Unassembled WGS sequence"/>
</dbReference>
<dbReference type="GO" id="GO:0016747">
    <property type="term" value="F:acyltransferase activity, transferring groups other than amino-acyl groups"/>
    <property type="evidence" value="ECO:0007669"/>
    <property type="project" value="InterPro"/>
</dbReference>
<dbReference type="RefSeq" id="WP_208259527.1">
    <property type="nucleotide sequence ID" value="NZ_JAGEOJ010000013.1"/>
</dbReference>
<dbReference type="Gene3D" id="3.40.630.30">
    <property type="match status" value="1"/>
</dbReference>
<proteinExistence type="predicted"/>